<feature type="transmembrane region" description="Helical" evidence="6">
    <location>
        <begin position="82"/>
        <end position="103"/>
    </location>
</feature>
<feature type="transmembrane region" description="Helical" evidence="6">
    <location>
        <begin position="229"/>
        <end position="248"/>
    </location>
</feature>
<keyword evidence="3 6" id="KW-0812">Transmembrane</keyword>
<keyword evidence="4 6" id="KW-1133">Transmembrane helix</keyword>
<feature type="transmembrane region" description="Helical" evidence="6">
    <location>
        <begin position="20"/>
        <end position="41"/>
    </location>
</feature>
<dbReference type="AlphaFoldDB" id="A0A432D2T1"/>
<evidence type="ECO:0000256" key="5">
    <source>
        <dbReference type="ARBA" id="ARBA00023136"/>
    </source>
</evidence>
<feature type="transmembrane region" description="Helical" evidence="6">
    <location>
        <begin position="198"/>
        <end position="217"/>
    </location>
</feature>
<name>A0A432D2T1_9VIBR</name>
<feature type="transmembrane region" description="Helical" evidence="6">
    <location>
        <begin position="285"/>
        <end position="302"/>
    </location>
</feature>
<comment type="subcellular location">
    <subcellularLocation>
        <location evidence="1">Cell membrane</location>
        <topology evidence="1">Multi-pass membrane protein</topology>
    </subcellularLocation>
</comment>
<dbReference type="PANTHER" id="PTHR32322:SF18">
    <property type="entry name" value="S-ADENOSYLMETHIONINE_S-ADENOSYLHOMOCYSTEINE TRANSPORTER"/>
    <property type="match status" value="1"/>
</dbReference>
<evidence type="ECO:0000256" key="2">
    <source>
        <dbReference type="ARBA" id="ARBA00022475"/>
    </source>
</evidence>
<proteinExistence type="predicted"/>
<feature type="transmembrane region" description="Helical" evidence="6">
    <location>
        <begin position="115"/>
        <end position="132"/>
    </location>
</feature>
<keyword evidence="2" id="KW-1003">Cell membrane</keyword>
<comment type="caution">
    <text evidence="8">The sequence shown here is derived from an EMBL/GenBank/DDBJ whole genome shotgun (WGS) entry which is preliminary data.</text>
</comment>
<dbReference type="InterPro" id="IPR037185">
    <property type="entry name" value="EmrE-like"/>
</dbReference>
<dbReference type="EMBL" id="RXZH01000001">
    <property type="protein sequence ID" value="RTZ18230.1"/>
    <property type="molecule type" value="Genomic_DNA"/>
</dbReference>
<feature type="transmembrane region" description="Helical" evidence="6">
    <location>
        <begin position="139"/>
        <end position="156"/>
    </location>
</feature>
<dbReference type="GO" id="GO:0005886">
    <property type="term" value="C:plasma membrane"/>
    <property type="evidence" value="ECO:0007669"/>
    <property type="project" value="UniProtKB-SubCell"/>
</dbReference>
<feature type="transmembrane region" description="Helical" evidence="6">
    <location>
        <begin position="47"/>
        <end position="70"/>
    </location>
</feature>
<organism evidence="8 9">
    <name type="scientific">Vibrio aquaticus</name>
    <dbReference type="NCBI Taxonomy" id="2496559"/>
    <lineage>
        <taxon>Bacteria</taxon>
        <taxon>Pseudomonadati</taxon>
        <taxon>Pseudomonadota</taxon>
        <taxon>Gammaproteobacteria</taxon>
        <taxon>Vibrionales</taxon>
        <taxon>Vibrionaceae</taxon>
        <taxon>Vibrio</taxon>
    </lineage>
</organism>
<dbReference type="Pfam" id="PF00892">
    <property type="entry name" value="EamA"/>
    <property type="match status" value="2"/>
</dbReference>
<dbReference type="InterPro" id="IPR000620">
    <property type="entry name" value="EamA_dom"/>
</dbReference>
<keyword evidence="5 6" id="KW-0472">Membrane</keyword>
<evidence type="ECO:0000259" key="7">
    <source>
        <dbReference type="Pfam" id="PF00892"/>
    </source>
</evidence>
<accession>A0A432D2T1</accession>
<evidence type="ECO:0000256" key="3">
    <source>
        <dbReference type="ARBA" id="ARBA00022692"/>
    </source>
</evidence>
<dbReference type="Proteomes" id="UP000268973">
    <property type="component" value="Unassembled WGS sequence"/>
</dbReference>
<feature type="transmembrane region" description="Helical" evidence="6">
    <location>
        <begin position="260"/>
        <end position="279"/>
    </location>
</feature>
<evidence type="ECO:0000256" key="4">
    <source>
        <dbReference type="ARBA" id="ARBA00022989"/>
    </source>
</evidence>
<dbReference type="InterPro" id="IPR050638">
    <property type="entry name" value="AA-Vitamin_Transporters"/>
</dbReference>
<evidence type="ECO:0000313" key="8">
    <source>
        <dbReference type="EMBL" id="RTZ18230.1"/>
    </source>
</evidence>
<dbReference type="PANTHER" id="PTHR32322">
    <property type="entry name" value="INNER MEMBRANE TRANSPORTER"/>
    <property type="match status" value="1"/>
</dbReference>
<keyword evidence="9" id="KW-1185">Reference proteome</keyword>
<dbReference type="RefSeq" id="WP_126572976.1">
    <property type="nucleotide sequence ID" value="NZ_RXZH01000001.1"/>
</dbReference>
<evidence type="ECO:0000256" key="6">
    <source>
        <dbReference type="SAM" id="Phobius"/>
    </source>
</evidence>
<dbReference type="SUPFAM" id="SSF103481">
    <property type="entry name" value="Multidrug resistance efflux transporter EmrE"/>
    <property type="match status" value="2"/>
</dbReference>
<protein>
    <submittedName>
        <fullName evidence="8">DMT family transporter</fullName>
    </submittedName>
</protein>
<feature type="domain" description="EamA" evidence="7">
    <location>
        <begin position="18"/>
        <end position="155"/>
    </location>
</feature>
<dbReference type="OrthoDB" id="9813617at2"/>
<gene>
    <name evidence="8" type="ORF">EJ063_05440</name>
</gene>
<sequence length="308" mass="33253">MTQQTETLAHPSHSSNKIGILLALAGCVLFSVKPVLIKIAYQYGGDATSIMTLRAFSSLPLYFLVFVYLCRSVENREKVRSHGLKAAAIGVLGYYWASFLDIASLEFISAQLERLLIFLFPTFVVFISWFFYGQKPNRSVIASTLLGYLGISFIVFHDVSTLGSAVITGSGLAIASALIFAFYLVWSKPLIGHLGSSLFTSIGMGSAGIAILIHLSLSNSNPASWGSELVMIGVLLGIFCTVLPSYLIAAAMARLTPTSLSLTSNIGPAVTAIFAVVVLEEVFTIWHALGLSLVVMSVWAINQKRESR</sequence>
<evidence type="ECO:0000256" key="1">
    <source>
        <dbReference type="ARBA" id="ARBA00004651"/>
    </source>
</evidence>
<reference evidence="8 9" key="1">
    <citation type="submission" date="2018-12" db="EMBL/GenBank/DDBJ databases">
        <title>Vibrio sp. isolated from China Sea.</title>
        <authorList>
            <person name="Li Y."/>
        </authorList>
    </citation>
    <scope>NUCLEOTIDE SEQUENCE [LARGE SCALE GENOMIC DNA]</scope>
    <source>
        <strain evidence="8 9">BEI207</strain>
    </source>
</reference>
<feature type="transmembrane region" description="Helical" evidence="6">
    <location>
        <begin position="162"/>
        <end position="186"/>
    </location>
</feature>
<evidence type="ECO:0000313" key="9">
    <source>
        <dbReference type="Proteomes" id="UP000268973"/>
    </source>
</evidence>
<feature type="domain" description="EamA" evidence="7">
    <location>
        <begin position="169"/>
        <end position="302"/>
    </location>
</feature>